<name>S7Q0L3_GLOTA</name>
<dbReference type="Proteomes" id="UP000030669">
    <property type="component" value="Unassembled WGS sequence"/>
</dbReference>
<dbReference type="RefSeq" id="XP_007868544.1">
    <property type="nucleotide sequence ID" value="XM_007870353.1"/>
</dbReference>
<gene>
    <name evidence="1" type="ORF">GLOTRDRAFT_111919</name>
</gene>
<sequence length="71" mass="7507">MELSQGPRLACSFLLKMRMGHKSRTADADQISSGFSPSLVHSTSVSTTTSRLSCAISSRTNTSNSVLCVVA</sequence>
<evidence type="ECO:0000313" key="2">
    <source>
        <dbReference type="Proteomes" id="UP000030669"/>
    </source>
</evidence>
<proteinExistence type="predicted"/>
<dbReference type="AlphaFoldDB" id="S7Q0L3"/>
<evidence type="ECO:0000313" key="1">
    <source>
        <dbReference type="EMBL" id="EPQ53273.1"/>
    </source>
</evidence>
<dbReference type="HOGENOM" id="CLU_2740258_0_0_1"/>
<keyword evidence="2" id="KW-1185">Reference proteome</keyword>
<protein>
    <submittedName>
        <fullName evidence="1">Uncharacterized protein</fullName>
    </submittedName>
</protein>
<dbReference type="EMBL" id="KB469306">
    <property type="protein sequence ID" value="EPQ53273.1"/>
    <property type="molecule type" value="Genomic_DNA"/>
</dbReference>
<accession>S7Q0L3</accession>
<reference evidence="1 2" key="1">
    <citation type="journal article" date="2012" name="Science">
        <title>The Paleozoic origin of enzymatic lignin decomposition reconstructed from 31 fungal genomes.</title>
        <authorList>
            <person name="Floudas D."/>
            <person name="Binder M."/>
            <person name="Riley R."/>
            <person name="Barry K."/>
            <person name="Blanchette R.A."/>
            <person name="Henrissat B."/>
            <person name="Martinez A.T."/>
            <person name="Otillar R."/>
            <person name="Spatafora J.W."/>
            <person name="Yadav J.S."/>
            <person name="Aerts A."/>
            <person name="Benoit I."/>
            <person name="Boyd A."/>
            <person name="Carlson A."/>
            <person name="Copeland A."/>
            <person name="Coutinho P.M."/>
            <person name="de Vries R.P."/>
            <person name="Ferreira P."/>
            <person name="Findley K."/>
            <person name="Foster B."/>
            <person name="Gaskell J."/>
            <person name="Glotzer D."/>
            <person name="Gorecki P."/>
            <person name="Heitman J."/>
            <person name="Hesse C."/>
            <person name="Hori C."/>
            <person name="Igarashi K."/>
            <person name="Jurgens J.A."/>
            <person name="Kallen N."/>
            <person name="Kersten P."/>
            <person name="Kohler A."/>
            <person name="Kuees U."/>
            <person name="Kumar T.K.A."/>
            <person name="Kuo A."/>
            <person name="LaButti K."/>
            <person name="Larrondo L.F."/>
            <person name="Lindquist E."/>
            <person name="Ling A."/>
            <person name="Lombard V."/>
            <person name="Lucas S."/>
            <person name="Lundell T."/>
            <person name="Martin R."/>
            <person name="McLaughlin D.J."/>
            <person name="Morgenstern I."/>
            <person name="Morin E."/>
            <person name="Murat C."/>
            <person name="Nagy L.G."/>
            <person name="Nolan M."/>
            <person name="Ohm R.A."/>
            <person name="Patyshakuliyeva A."/>
            <person name="Rokas A."/>
            <person name="Ruiz-Duenas F.J."/>
            <person name="Sabat G."/>
            <person name="Salamov A."/>
            <person name="Samejima M."/>
            <person name="Schmutz J."/>
            <person name="Slot J.C."/>
            <person name="St John F."/>
            <person name="Stenlid J."/>
            <person name="Sun H."/>
            <person name="Sun S."/>
            <person name="Syed K."/>
            <person name="Tsang A."/>
            <person name="Wiebenga A."/>
            <person name="Young D."/>
            <person name="Pisabarro A."/>
            <person name="Eastwood D.C."/>
            <person name="Martin F."/>
            <person name="Cullen D."/>
            <person name="Grigoriev I.V."/>
            <person name="Hibbett D.S."/>
        </authorList>
    </citation>
    <scope>NUCLEOTIDE SEQUENCE [LARGE SCALE GENOMIC DNA]</scope>
    <source>
        <strain evidence="1 2">ATCC 11539</strain>
    </source>
</reference>
<organism evidence="1 2">
    <name type="scientific">Gloeophyllum trabeum (strain ATCC 11539 / FP-39264 / Madison 617)</name>
    <name type="common">Brown rot fungus</name>
    <dbReference type="NCBI Taxonomy" id="670483"/>
    <lineage>
        <taxon>Eukaryota</taxon>
        <taxon>Fungi</taxon>
        <taxon>Dikarya</taxon>
        <taxon>Basidiomycota</taxon>
        <taxon>Agaricomycotina</taxon>
        <taxon>Agaricomycetes</taxon>
        <taxon>Gloeophyllales</taxon>
        <taxon>Gloeophyllaceae</taxon>
        <taxon>Gloeophyllum</taxon>
    </lineage>
</organism>
<dbReference type="KEGG" id="gtr:GLOTRDRAFT_111919"/>
<dbReference type="GeneID" id="19299471"/>